<dbReference type="Proteomes" id="UP000183487">
    <property type="component" value="Unassembled WGS sequence"/>
</dbReference>
<accession>A0A1H1H921</accession>
<organism evidence="1 2">
    <name type="scientific">Paraburkholderia fungorum</name>
    <dbReference type="NCBI Taxonomy" id="134537"/>
    <lineage>
        <taxon>Bacteria</taxon>
        <taxon>Pseudomonadati</taxon>
        <taxon>Pseudomonadota</taxon>
        <taxon>Betaproteobacteria</taxon>
        <taxon>Burkholderiales</taxon>
        <taxon>Burkholderiaceae</taxon>
        <taxon>Paraburkholderia</taxon>
    </lineage>
</organism>
<dbReference type="RefSeq" id="WP_074767208.1">
    <property type="nucleotide sequence ID" value="NZ_FNKP01000002.1"/>
</dbReference>
<dbReference type="InterPro" id="IPR021087">
    <property type="entry name" value="Uncharacterised_PixA/AidA"/>
</dbReference>
<proteinExistence type="predicted"/>
<dbReference type="OrthoDB" id="8705346at2"/>
<evidence type="ECO:0000313" key="1">
    <source>
        <dbReference type="EMBL" id="SDR21869.1"/>
    </source>
</evidence>
<name>A0A1H1H921_9BURK</name>
<keyword evidence="2" id="KW-1185">Reference proteome</keyword>
<dbReference type="Pfam" id="PF12306">
    <property type="entry name" value="PixA"/>
    <property type="match status" value="1"/>
</dbReference>
<dbReference type="InterPro" id="IPR038712">
    <property type="entry name" value="PixA-like_sf"/>
</dbReference>
<dbReference type="AlphaFoldDB" id="A0A1H1H921"/>
<sequence>MTDNVLGPRVHEINVLVVIDTEYLKSTYPNPSKDHNNPTAIDHARQYMLCTGSRGIVSGQGSGDLEFKANPGDNITFTGVSIYNNSDDAVIVYDLKHFCGQQVFTPFYADMVVRTGAVQPNADSPNRNGLPPVKKPTNFAVFDSKIRTNGREGLGLAFGLYTLAANGQNQELYGYFWWDPTITITG</sequence>
<dbReference type="Gene3D" id="2.60.40.3910">
    <property type="entry name" value="Inclusion body protein"/>
    <property type="match status" value="1"/>
</dbReference>
<gene>
    <name evidence="1" type="ORF">SAMN05443245_3644</name>
</gene>
<protein>
    <submittedName>
        <fullName evidence="1">Inclusion body protein</fullName>
    </submittedName>
</protein>
<dbReference type="EMBL" id="FNKP01000002">
    <property type="protein sequence ID" value="SDR21869.1"/>
    <property type="molecule type" value="Genomic_DNA"/>
</dbReference>
<evidence type="ECO:0000313" key="2">
    <source>
        <dbReference type="Proteomes" id="UP000183487"/>
    </source>
</evidence>
<reference evidence="2" key="1">
    <citation type="submission" date="2016-10" db="EMBL/GenBank/DDBJ databases">
        <authorList>
            <person name="Varghese N."/>
            <person name="Submissions S."/>
        </authorList>
    </citation>
    <scope>NUCLEOTIDE SEQUENCE [LARGE SCALE GENOMIC DNA]</scope>
    <source>
        <strain evidence="2">GAS106B</strain>
    </source>
</reference>